<evidence type="ECO:0000313" key="1">
    <source>
        <dbReference type="EMBL" id="MCO4293584.1"/>
    </source>
</evidence>
<organism evidence="1 2">
    <name type="scientific">Solitalea agri</name>
    <dbReference type="NCBI Taxonomy" id="2953739"/>
    <lineage>
        <taxon>Bacteria</taxon>
        <taxon>Pseudomonadati</taxon>
        <taxon>Bacteroidota</taxon>
        <taxon>Sphingobacteriia</taxon>
        <taxon>Sphingobacteriales</taxon>
        <taxon>Sphingobacteriaceae</taxon>
        <taxon>Solitalea</taxon>
    </lineage>
</organism>
<gene>
    <name evidence="1" type="ORF">NF867_11980</name>
</gene>
<name>A0A9X2F3J6_9SPHI</name>
<reference evidence="1" key="1">
    <citation type="submission" date="2022-06" db="EMBL/GenBank/DDBJ databases">
        <title>Solitalea sp. MAHUQ-68 isolated from rhizospheric soil.</title>
        <authorList>
            <person name="Huq M.A."/>
        </authorList>
    </citation>
    <scope>NUCLEOTIDE SEQUENCE</scope>
    <source>
        <strain evidence="1">MAHUQ-68</strain>
    </source>
</reference>
<comment type="caution">
    <text evidence="1">The sequence shown here is derived from an EMBL/GenBank/DDBJ whole genome shotgun (WGS) entry which is preliminary data.</text>
</comment>
<dbReference type="RefSeq" id="WP_252588239.1">
    <property type="nucleotide sequence ID" value="NZ_JAMWYS010000036.1"/>
</dbReference>
<dbReference type="AlphaFoldDB" id="A0A9X2F3J6"/>
<dbReference type="EMBL" id="JAMWYS010000036">
    <property type="protein sequence ID" value="MCO4293584.1"/>
    <property type="molecule type" value="Genomic_DNA"/>
</dbReference>
<keyword evidence="2" id="KW-1185">Reference proteome</keyword>
<proteinExistence type="predicted"/>
<protein>
    <submittedName>
        <fullName evidence="1">Uncharacterized protein</fullName>
    </submittedName>
</protein>
<evidence type="ECO:0000313" key="2">
    <source>
        <dbReference type="Proteomes" id="UP001155182"/>
    </source>
</evidence>
<dbReference type="Proteomes" id="UP001155182">
    <property type="component" value="Unassembled WGS sequence"/>
</dbReference>
<sequence>MENLQVNPDEVMLCTLFSETLYRVDDWEVNNSVQAPQSPVIQESNVVEKVEEVQLEATEGFDYLGENNRYVLVLVNYPNSKYIIDKDKEFFLKVISALKMNLDDVAVLNYAYYKNADLTALKSFFSCSKIIAFGLPTDSLVFKSLNMHDYATTSFNNVSIMRSPDSLSLIEADKNKKMVLWNALKLLFNVK</sequence>
<accession>A0A9X2F3J6</accession>